<dbReference type="Proteomes" id="UP000078504">
    <property type="component" value="Unassembled WGS sequence"/>
</dbReference>
<sequence length="43" mass="4931">MAITTVLMFKRVFHLTLRAVQSFINSFNKLKSADSLSGLFLRK</sequence>
<dbReference type="AlphaFoldDB" id="A0A1B7I6A1"/>
<reference evidence="1 2" key="1">
    <citation type="submission" date="2016-04" db="EMBL/GenBank/DDBJ databases">
        <title>ATOL: Assembling a taxonomically balanced genome-scale reconstruction of the evolutionary history of the Enterobacteriaceae.</title>
        <authorList>
            <person name="Plunkett G.III."/>
            <person name="Neeno-Eckwall E.C."/>
            <person name="Glasner J.D."/>
            <person name="Perna N.T."/>
        </authorList>
    </citation>
    <scope>NUCLEOTIDE SEQUENCE [LARGE SCALE GENOMIC DNA]</scope>
    <source>
        <strain evidence="1 2">ATCC 51604</strain>
    </source>
</reference>
<dbReference type="PATRIC" id="fig|1354253.4.peg.189"/>
<dbReference type="EMBL" id="LXEP01000003">
    <property type="protein sequence ID" value="OAT23894.1"/>
    <property type="molecule type" value="Genomic_DNA"/>
</dbReference>
<proteinExistence type="predicted"/>
<gene>
    <name evidence="1" type="ORF">M977_00184</name>
</gene>
<organism evidence="1 2">
    <name type="scientific">Buttiauxella gaviniae ATCC 51604</name>
    <dbReference type="NCBI Taxonomy" id="1354253"/>
    <lineage>
        <taxon>Bacteria</taxon>
        <taxon>Pseudomonadati</taxon>
        <taxon>Pseudomonadota</taxon>
        <taxon>Gammaproteobacteria</taxon>
        <taxon>Enterobacterales</taxon>
        <taxon>Enterobacteriaceae</taxon>
        <taxon>Buttiauxella</taxon>
    </lineage>
</organism>
<name>A0A1B7I6A1_9ENTR</name>
<evidence type="ECO:0000313" key="1">
    <source>
        <dbReference type="EMBL" id="OAT23894.1"/>
    </source>
</evidence>
<accession>A0A1B7I6A1</accession>
<protein>
    <submittedName>
        <fullName evidence="1">Uncharacterized protein</fullName>
    </submittedName>
</protein>
<comment type="caution">
    <text evidence="1">The sequence shown here is derived from an EMBL/GenBank/DDBJ whole genome shotgun (WGS) entry which is preliminary data.</text>
</comment>
<evidence type="ECO:0000313" key="2">
    <source>
        <dbReference type="Proteomes" id="UP000078504"/>
    </source>
</evidence>